<proteinExistence type="predicted"/>
<dbReference type="Proteomes" id="UP001178507">
    <property type="component" value="Unassembled WGS sequence"/>
</dbReference>
<keyword evidence="3" id="KW-1185">Reference proteome</keyword>
<keyword evidence="1" id="KW-0472">Membrane</keyword>
<name>A0AA36IM60_9DINO</name>
<keyword evidence="1" id="KW-0812">Transmembrane</keyword>
<organism evidence="2 3">
    <name type="scientific">Effrenium voratum</name>
    <dbReference type="NCBI Taxonomy" id="2562239"/>
    <lineage>
        <taxon>Eukaryota</taxon>
        <taxon>Sar</taxon>
        <taxon>Alveolata</taxon>
        <taxon>Dinophyceae</taxon>
        <taxon>Suessiales</taxon>
        <taxon>Symbiodiniaceae</taxon>
        <taxon>Effrenium</taxon>
    </lineage>
</organism>
<evidence type="ECO:0000313" key="2">
    <source>
        <dbReference type="EMBL" id="CAJ1389291.1"/>
    </source>
</evidence>
<reference evidence="2" key="1">
    <citation type="submission" date="2023-08" db="EMBL/GenBank/DDBJ databases">
        <authorList>
            <person name="Chen Y."/>
            <person name="Shah S."/>
            <person name="Dougan E. K."/>
            <person name="Thang M."/>
            <person name="Chan C."/>
        </authorList>
    </citation>
    <scope>NUCLEOTIDE SEQUENCE</scope>
</reference>
<comment type="caution">
    <text evidence="2">The sequence shown here is derived from an EMBL/GenBank/DDBJ whole genome shotgun (WGS) entry which is preliminary data.</text>
</comment>
<gene>
    <name evidence="2" type="ORF">EVOR1521_LOCUS14939</name>
</gene>
<feature type="transmembrane region" description="Helical" evidence="1">
    <location>
        <begin position="60"/>
        <end position="79"/>
    </location>
</feature>
<protein>
    <submittedName>
        <fullName evidence="2">Uncharacterized protein</fullName>
    </submittedName>
</protein>
<keyword evidence="1" id="KW-1133">Transmembrane helix</keyword>
<sequence>MLQGPFSLAPREPIPCRVITDSGTATFSRQAFGLFISDAPNRLDAPNPNGDGEVPYVNTWLWPSFTLVGASSLFFGVYIGKITNSHEWKEIFLDYCHHKRTSHSPNPLDKAARSVMRLLRIAPK</sequence>
<dbReference type="AlphaFoldDB" id="A0AA36IM60"/>
<dbReference type="EMBL" id="CAUJNA010001846">
    <property type="protein sequence ID" value="CAJ1389291.1"/>
    <property type="molecule type" value="Genomic_DNA"/>
</dbReference>
<evidence type="ECO:0000256" key="1">
    <source>
        <dbReference type="SAM" id="Phobius"/>
    </source>
</evidence>
<accession>A0AA36IM60</accession>
<evidence type="ECO:0000313" key="3">
    <source>
        <dbReference type="Proteomes" id="UP001178507"/>
    </source>
</evidence>